<sequence length="66" mass="8269">MMEFLYFPENKWEYVPAVLSLIFFMTLAYISFKMFKRNSLKQEEKFKIFEAEVMRKLEDERHESRF</sequence>
<keyword evidence="3" id="KW-1185">Reference proteome</keyword>
<evidence type="ECO:0000313" key="3">
    <source>
        <dbReference type="Proteomes" id="UP000249808"/>
    </source>
</evidence>
<evidence type="ECO:0000256" key="1">
    <source>
        <dbReference type="SAM" id="Phobius"/>
    </source>
</evidence>
<dbReference type="AlphaFoldDB" id="A0A327ZY42"/>
<keyword evidence="1" id="KW-1133">Transmembrane helix</keyword>
<organism evidence="2 3">
    <name type="scientific">Macrococcus epidermidis</name>
    <dbReference type="NCBI Taxonomy" id="1902580"/>
    <lineage>
        <taxon>Bacteria</taxon>
        <taxon>Bacillati</taxon>
        <taxon>Bacillota</taxon>
        <taxon>Bacilli</taxon>
        <taxon>Bacillales</taxon>
        <taxon>Staphylococcaceae</taxon>
        <taxon>Macrococcus</taxon>
    </lineage>
</organism>
<reference evidence="2 3" key="1">
    <citation type="journal article" date="2018" name="Front. Microbiol.">
        <title>Description and Comparative Genomics of Macrococcus caseolyticus subsp. hominis subsp. nov., Macrococcus goetzii sp. nov., Macrococcus epidermidis sp. nov., and Macrococcus bohemicus sp. nov., Novel Macrococci From Human Clinical Material With Virulence Potential and Suspected Uptake of Foreign DNA by Natural Transformation.</title>
        <authorList>
            <person name="Maslanova I."/>
            <person name="Wertheimer Z."/>
            <person name="Sedlacek I."/>
            <person name="Svec P."/>
            <person name="Indrakova A."/>
            <person name="Kovarovic V."/>
            <person name="Schumann P."/>
            <person name="Sproer C."/>
            <person name="Kralova S."/>
            <person name="Sedo O."/>
            <person name="Kristofova L."/>
            <person name="Vrbovska V."/>
            <person name="Fuzik T."/>
            <person name="Petras P."/>
            <person name="Zdrahal Z."/>
            <person name="Ruzickova V."/>
            <person name="Doskar J."/>
            <person name="Pantucek R."/>
        </authorList>
    </citation>
    <scope>NUCLEOTIDE SEQUENCE [LARGE SCALE GENOMIC DNA]</scope>
    <source>
        <strain evidence="2 3">01/688</strain>
    </source>
</reference>
<feature type="transmembrane region" description="Helical" evidence="1">
    <location>
        <begin position="12"/>
        <end position="32"/>
    </location>
</feature>
<keyword evidence="1" id="KW-0472">Membrane</keyword>
<proteinExistence type="predicted"/>
<keyword evidence="1" id="KW-0812">Transmembrane</keyword>
<dbReference type="RefSeq" id="WP_111715502.1">
    <property type="nucleotide sequence ID" value="NZ_CP073819.1"/>
</dbReference>
<gene>
    <name evidence="2" type="ORF">BHU61_01800</name>
</gene>
<evidence type="ECO:0000313" key="2">
    <source>
        <dbReference type="EMBL" id="RAK47107.1"/>
    </source>
</evidence>
<dbReference type="Proteomes" id="UP000249808">
    <property type="component" value="Unassembled WGS sequence"/>
</dbReference>
<dbReference type="EMBL" id="PZJH01000001">
    <property type="protein sequence ID" value="RAK47107.1"/>
    <property type="molecule type" value="Genomic_DNA"/>
</dbReference>
<comment type="caution">
    <text evidence="2">The sequence shown here is derived from an EMBL/GenBank/DDBJ whole genome shotgun (WGS) entry which is preliminary data.</text>
</comment>
<accession>A0A327ZY42</accession>
<protein>
    <submittedName>
        <fullName evidence="2">Uncharacterized protein</fullName>
    </submittedName>
</protein>
<name>A0A327ZY42_9STAP</name>